<dbReference type="PANTHER" id="PTHR33710:SF71">
    <property type="entry name" value="ENDONUCLEASE_EXONUCLEASE_PHOSPHATASE DOMAIN-CONTAINING PROTEIN"/>
    <property type="match status" value="1"/>
</dbReference>
<dbReference type="SUPFAM" id="SSF56219">
    <property type="entry name" value="DNase I-like"/>
    <property type="match status" value="1"/>
</dbReference>
<accession>A0ABD0UVX4</accession>
<organism evidence="2 3">
    <name type="scientific">Dendrobium thyrsiflorum</name>
    <name type="common">Pinecone-like raceme dendrobium</name>
    <name type="synonym">Orchid</name>
    <dbReference type="NCBI Taxonomy" id="117978"/>
    <lineage>
        <taxon>Eukaryota</taxon>
        <taxon>Viridiplantae</taxon>
        <taxon>Streptophyta</taxon>
        <taxon>Embryophyta</taxon>
        <taxon>Tracheophyta</taxon>
        <taxon>Spermatophyta</taxon>
        <taxon>Magnoliopsida</taxon>
        <taxon>Liliopsida</taxon>
        <taxon>Asparagales</taxon>
        <taxon>Orchidaceae</taxon>
        <taxon>Epidendroideae</taxon>
        <taxon>Malaxideae</taxon>
        <taxon>Dendrobiinae</taxon>
        <taxon>Dendrobium</taxon>
    </lineage>
</organism>
<dbReference type="Proteomes" id="UP001552299">
    <property type="component" value="Unassembled WGS sequence"/>
</dbReference>
<dbReference type="InterPro" id="IPR026960">
    <property type="entry name" value="RVT-Znf"/>
</dbReference>
<evidence type="ECO:0000313" key="2">
    <source>
        <dbReference type="EMBL" id="KAL0916814.1"/>
    </source>
</evidence>
<evidence type="ECO:0000313" key="3">
    <source>
        <dbReference type="Proteomes" id="UP001552299"/>
    </source>
</evidence>
<feature type="domain" description="Reverse transcriptase zinc-binding" evidence="1">
    <location>
        <begin position="467"/>
        <end position="543"/>
    </location>
</feature>
<dbReference type="Gene3D" id="3.60.10.10">
    <property type="entry name" value="Endonuclease/exonuclease/phosphatase"/>
    <property type="match status" value="1"/>
</dbReference>
<proteinExistence type="predicted"/>
<dbReference type="PANTHER" id="PTHR33710">
    <property type="entry name" value="BNAC02G09200D PROTEIN"/>
    <property type="match status" value="1"/>
</dbReference>
<name>A0ABD0UVX4_DENTH</name>
<evidence type="ECO:0000259" key="1">
    <source>
        <dbReference type="Pfam" id="PF13966"/>
    </source>
</evidence>
<sequence>MLCLLENRILPSNLNDPWFCSSHRIFENEDSFHNFDCATPGKIWLKWDSNKISFSPSFSSSQLNSCVISSNTFLPFHLSVVYASNSFSERFNLWHDLCSLDPKDFMPWVIMGDVNCCRFQSDKAGGNVIPNSKLAPFNNFIFEANLSEIPSSGNFHTWYNQRTDNPILIRLDRMLPNDSWFTAFPSSSYKVRNSLISDHSPLILKDNTPLQRFPRFLYKNYWSNLSDFWNVLLEVFDGPIVGNPIIWLYKSLKMLNSDLDFYLSTWTSWTIQRGKVQFIRYTITNTIAYWLRGALIPKTIIKIIGKNCSKFLYFSGHQGKSLHLISWSNTCKPVSKGGLGIASLQALRFAVNCDIISRFYNLSSLLSIWLRARYISPWRPCSNPDSALWKSICSTAYSFKHNFSFSINADSPASIVWDHWCSGTQLSSILPDISISNWNAPSSLGGNLANFLSSVPISSAQIPHVIWKDQLHPKDLDVEWHHYMWHKKKCLRYSVFTWLAFKGGLKTVDILARRNISVPDPVCPLCRSDLESLNHIFFDCNYSFSVITRFLPSFQSFYLRPSLFQAFQHVRNLHEAKVVECGLLLTLNAIIYHLWRERNNRRFNSSSLCTVSIAKVISKAIKFKLSSWKHKEYLLEKFQFL</sequence>
<dbReference type="AlphaFoldDB" id="A0ABD0UVX4"/>
<comment type="caution">
    <text evidence="2">The sequence shown here is derived from an EMBL/GenBank/DDBJ whole genome shotgun (WGS) entry which is preliminary data.</text>
</comment>
<protein>
    <recommendedName>
        <fullName evidence="1">Reverse transcriptase zinc-binding domain-containing protein</fullName>
    </recommendedName>
</protein>
<dbReference type="InterPro" id="IPR036691">
    <property type="entry name" value="Endo/exonu/phosph_ase_sf"/>
</dbReference>
<gene>
    <name evidence="2" type="ORF">M5K25_014354</name>
</gene>
<reference evidence="2 3" key="1">
    <citation type="journal article" date="2024" name="Plant Biotechnol. J.">
        <title>Dendrobium thyrsiflorum genome and its molecular insights into genes involved in important horticultural traits.</title>
        <authorList>
            <person name="Chen B."/>
            <person name="Wang J.Y."/>
            <person name="Zheng P.J."/>
            <person name="Li K.L."/>
            <person name="Liang Y.M."/>
            <person name="Chen X.F."/>
            <person name="Zhang C."/>
            <person name="Zhao X."/>
            <person name="He X."/>
            <person name="Zhang G.Q."/>
            <person name="Liu Z.J."/>
            <person name="Xu Q."/>
        </authorList>
    </citation>
    <scope>NUCLEOTIDE SEQUENCE [LARGE SCALE GENOMIC DNA]</scope>
    <source>
        <strain evidence="2">GZMU011</strain>
    </source>
</reference>
<dbReference type="EMBL" id="JANQDX010000011">
    <property type="protein sequence ID" value="KAL0916814.1"/>
    <property type="molecule type" value="Genomic_DNA"/>
</dbReference>
<keyword evidence="3" id="KW-1185">Reference proteome</keyword>
<dbReference type="Pfam" id="PF13966">
    <property type="entry name" value="zf-RVT"/>
    <property type="match status" value="1"/>
</dbReference>